<dbReference type="InterPro" id="IPR001320">
    <property type="entry name" value="Iontro_rcpt_C"/>
</dbReference>
<feature type="transmembrane region" description="Helical" evidence="9">
    <location>
        <begin position="830"/>
        <end position="853"/>
    </location>
</feature>
<keyword evidence="8 9" id="KW-0472">Membrane</keyword>
<dbReference type="Gene3D" id="1.10.3720.10">
    <property type="entry name" value="MetI-like"/>
    <property type="match status" value="1"/>
</dbReference>
<dbReference type="NCBIfam" id="TIGR01726">
    <property type="entry name" value="HEQRo_perm_3TM"/>
    <property type="match status" value="1"/>
</dbReference>
<feature type="signal peptide" evidence="10">
    <location>
        <begin position="1"/>
        <end position="23"/>
    </location>
</feature>
<dbReference type="SMART" id="SM00062">
    <property type="entry name" value="PBPb"/>
    <property type="match status" value="3"/>
</dbReference>
<evidence type="ECO:0000256" key="6">
    <source>
        <dbReference type="ARBA" id="ARBA00022729"/>
    </source>
</evidence>
<dbReference type="SUPFAM" id="SSF53850">
    <property type="entry name" value="Periplasmic binding protein-like II"/>
    <property type="match status" value="4"/>
</dbReference>
<accession>A0A3G1KW16</accession>
<proteinExistence type="inferred from homology"/>
<dbReference type="PROSITE" id="PS51257">
    <property type="entry name" value="PROKAR_LIPOPROTEIN"/>
    <property type="match status" value="1"/>
</dbReference>
<evidence type="ECO:0000313" key="13">
    <source>
        <dbReference type="Proteomes" id="UP000323521"/>
    </source>
</evidence>
<dbReference type="PROSITE" id="PS50928">
    <property type="entry name" value="ABC_TM1"/>
    <property type="match status" value="1"/>
</dbReference>
<name>A0A3G1KW16_FORW1</name>
<feature type="transmembrane region" description="Helical" evidence="9">
    <location>
        <begin position="798"/>
        <end position="818"/>
    </location>
</feature>
<evidence type="ECO:0000256" key="5">
    <source>
        <dbReference type="ARBA" id="ARBA00022692"/>
    </source>
</evidence>
<evidence type="ECO:0000256" key="1">
    <source>
        <dbReference type="ARBA" id="ARBA00004651"/>
    </source>
</evidence>
<evidence type="ECO:0000256" key="3">
    <source>
        <dbReference type="ARBA" id="ARBA00022448"/>
    </source>
</evidence>
<dbReference type="InterPro" id="IPR001638">
    <property type="entry name" value="Solute-binding_3/MltF_N"/>
</dbReference>
<dbReference type="RefSeq" id="WP_214658744.1">
    <property type="nucleotide sequence ID" value="NZ_CP017634.1"/>
</dbReference>
<dbReference type="Proteomes" id="UP000323521">
    <property type="component" value="Chromosome"/>
</dbReference>
<keyword evidence="6 10" id="KW-0732">Signal</keyword>
<feature type="transmembrane region" description="Helical" evidence="9">
    <location>
        <begin position="859"/>
        <end position="877"/>
    </location>
</feature>
<dbReference type="InterPro" id="IPR035906">
    <property type="entry name" value="MetI-like_sf"/>
</dbReference>
<dbReference type="GO" id="GO:0043190">
    <property type="term" value="C:ATP-binding cassette (ABC) transporter complex"/>
    <property type="evidence" value="ECO:0007669"/>
    <property type="project" value="InterPro"/>
</dbReference>
<dbReference type="EMBL" id="CP017634">
    <property type="protein sequence ID" value="ATW26664.1"/>
    <property type="molecule type" value="Genomic_DNA"/>
</dbReference>
<evidence type="ECO:0000256" key="8">
    <source>
        <dbReference type="ARBA" id="ARBA00023136"/>
    </source>
</evidence>
<organism evidence="12 13">
    <name type="scientific">Formimonas warabiya</name>
    <dbReference type="NCBI Taxonomy" id="1761012"/>
    <lineage>
        <taxon>Bacteria</taxon>
        <taxon>Bacillati</taxon>
        <taxon>Bacillota</taxon>
        <taxon>Clostridia</taxon>
        <taxon>Eubacteriales</taxon>
        <taxon>Peptococcaceae</taxon>
        <taxon>Candidatus Formimonas</taxon>
    </lineage>
</organism>
<feature type="domain" description="ABC transmembrane type-1" evidence="11">
    <location>
        <begin position="794"/>
        <end position="981"/>
    </location>
</feature>
<dbReference type="Gene3D" id="3.40.190.10">
    <property type="entry name" value="Periplasmic binding protein-like II"/>
    <property type="match status" value="6"/>
</dbReference>
<evidence type="ECO:0000256" key="9">
    <source>
        <dbReference type="RuleBase" id="RU363032"/>
    </source>
</evidence>
<dbReference type="GO" id="GO:0015276">
    <property type="term" value="F:ligand-gated monoatomic ion channel activity"/>
    <property type="evidence" value="ECO:0007669"/>
    <property type="project" value="InterPro"/>
</dbReference>
<dbReference type="CDD" id="cd13530">
    <property type="entry name" value="PBP2_peptides_like"/>
    <property type="match status" value="2"/>
</dbReference>
<gene>
    <name evidence="12" type="ORF">DCMF_19590</name>
</gene>
<dbReference type="SUPFAM" id="SSF161098">
    <property type="entry name" value="MetI-like"/>
    <property type="match status" value="1"/>
</dbReference>
<reference evidence="12 13" key="1">
    <citation type="submission" date="2016-10" db="EMBL/GenBank/DDBJ databases">
        <title>Complete Genome Sequence of Peptococcaceae strain DCMF.</title>
        <authorList>
            <person name="Edwards R.J."/>
            <person name="Holland S.I."/>
            <person name="Deshpande N.P."/>
            <person name="Wong Y.K."/>
            <person name="Ertan H."/>
            <person name="Manefield M."/>
            <person name="Russell T.L."/>
            <person name="Lee M.J."/>
        </authorList>
    </citation>
    <scope>NUCLEOTIDE SEQUENCE [LARGE SCALE GENOMIC DNA]</scope>
    <source>
        <strain evidence="12 13">DCMF</strain>
    </source>
</reference>
<evidence type="ECO:0000256" key="7">
    <source>
        <dbReference type="ARBA" id="ARBA00022989"/>
    </source>
</evidence>
<protein>
    <recommendedName>
        <fullName evidence="11">ABC transmembrane type-1 domain-containing protein</fullName>
    </recommendedName>
</protein>
<keyword evidence="5 9" id="KW-0812">Transmembrane</keyword>
<evidence type="ECO:0000313" key="12">
    <source>
        <dbReference type="EMBL" id="ATW26664.1"/>
    </source>
</evidence>
<dbReference type="CDD" id="cd06261">
    <property type="entry name" value="TM_PBP2"/>
    <property type="match status" value="1"/>
</dbReference>
<evidence type="ECO:0000256" key="2">
    <source>
        <dbReference type="ARBA" id="ARBA00010333"/>
    </source>
</evidence>
<evidence type="ECO:0000256" key="4">
    <source>
        <dbReference type="ARBA" id="ARBA00022475"/>
    </source>
</evidence>
<dbReference type="InterPro" id="IPR000515">
    <property type="entry name" value="MetI-like"/>
</dbReference>
<evidence type="ECO:0000256" key="10">
    <source>
        <dbReference type="SAM" id="SignalP"/>
    </source>
</evidence>
<evidence type="ECO:0000259" key="11">
    <source>
        <dbReference type="PROSITE" id="PS50928"/>
    </source>
</evidence>
<keyword evidence="4" id="KW-1003">Cell membrane</keyword>
<dbReference type="AlphaFoldDB" id="A0A3G1KW16"/>
<keyword evidence="3 9" id="KW-0813">Transport</keyword>
<dbReference type="PROSITE" id="PS01039">
    <property type="entry name" value="SBP_BACTERIAL_3"/>
    <property type="match status" value="2"/>
</dbReference>
<comment type="similarity">
    <text evidence="2">Belongs to the bacterial solute-binding protein 3 family.</text>
</comment>
<keyword evidence="7 9" id="KW-1133">Transmembrane helix</keyword>
<feature type="transmembrane region" description="Helical" evidence="9">
    <location>
        <begin position="959"/>
        <end position="981"/>
    </location>
</feature>
<keyword evidence="13" id="KW-1185">Reference proteome</keyword>
<sequence>MRQKLSRAVALALTLLTLISLLAGCNSKTKPAVTESSQMNDAAYTIGVPSGATAVNAVESALPKAKMKYYNSLPDAYLAVQQGKVDAFAFDRYLLGFAIANGLDGVKVLPGDVGATDDVAIGISRKSSIPDLQQKINNCLSKLRADGTLDDMFERWVVNADDTMPDIPKPEHSTMTLKVGTSGLVQPFSYYKGNELTGYDLELAARLALYLNADLEIKVYDYDGFPSAAETGAIDCILANLNATPERRETMDFSTPLYQTQTALLVQDNGGAENEEKQTSESDTQRVPVESARIGVMEGSTNEVYAEEHYPDANLMSFKNYVDSTAALDAGKLDYAMMDYTSALRFIRSNQNLEIASDALTDEKVCLGISKNQPELAQKVSAVVDKYLADGTMDEIISHWIKPDGSDYDVVETPKLTGVPKVKVAIIASREPTTFLLNGQYAGLDIELIDRVLYELGYQAEYLDMELGAVIVAIDSNKADMTLGMYSTPERAEKLLFTSPYFANPQVLVTRQETVTDTGVPQYTALNQLSGKVVSCQTGTISDILIDSVVPNVTYSYFNNRTDMLAALENGKVEAMPADEPLAKLAVAQNPALTILPERIVEDHYGVALQKDSPLTAQVNDAIAQLKAGGTLEAMKEKWGGADESVKILPQLDYPGANGTLQVAHDITAEPMEYVGPGGESVGYDLELMLRIGEILDRKVEFTGVDFSGLIPMLQSGKADAAVGCMSITDERKKTVDMSDSYYDGGLYFIVRKVTGFSVSASTQTKESFGDSLKASFTRTFLTENRWKLVLDGLEVTVLISICSGLLGSLMGFGICMLRRSKKRFACLPAAAFIRLIQGTPIVVLLMILYYIIFGKLDISAILVAIFGFAVNFGVYVSEMMRTGIDAVDKGQIEAAHALGFTKVKTFWKITFPQAARHFLPVFKGEFISMVKMTSVVGYIAIQDLTKVSDIIRSRTLEAFFPLIATAVIYFLVANVLTMLLSRLEIGLDPKRRKRAVKGVVMK</sequence>
<comment type="subcellular location">
    <subcellularLocation>
        <location evidence="1 9">Cell membrane</location>
        <topology evidence="1 9">Multi-pass membrane protein</topology>
    </subcellularLocation>
</comment>
<dbReference type="Pfam" id="PF00528">
    <property type="entry name" value="BPD_transp_1"/>
    <property type="match status" value="1"/>
</dbReference>
<dbReference type="InterPro" id="IPR010065">
    <property type="entry name" value="AA_ABC_transptr_permease_3TM"/>
</dbReference>
<dbReference type="Pfam" id="PF00497">
    <property type="entry name" value="SBP_bac_3"/>
    <property type="match status" value="3"/>
</dbReference>
<dbReference type="InterPro" id="IPR018313">
    <property type="entry name" value="SBP_3_CS"/>
</dbReference>
<comment type="similarity">
    <text evidence="9">Belongs to the binding-protein-dependent transport system permease family.</text>
</comment>
<feature type="chain" id="PRO_5039160125" description="ABC transmembrane type-1 domain-containing protein" evidence="10">
    <location>
        <begin position="24"/>
        <end position="1003"/>
    </location>
</feature>
<dbReference type="PANTHER" id="PTHR35936">
    <property type="entry name" value="MEMBRANE-BOUND LYTIC MUREIN TRANSGLYCOSYLASE F"/>
    <property type="match status" value="1"/>
</dbReference>
<dbReference type="KEGG" id="fwa:DCMF_19590"/>
<dbReference type="SMART" id="SM00079">
    <property type="entry name" value="PBPe"/>
    <property type="match status" value="1"/>
</dbReference>